<feature type="domain" description="Leucine-binding protein" evidence="4">
    <location>
        <begin position="28"/>
        <end position="386"/>
    </location>
</feature>
<accession>A0A7S9QCF3</accession>
<dbReference type="Proteomes" id="UP000594800">
    <property type="component" value="Chromosome"/>
</dbReference>
<reference evidence="5 6" key="1">
    <citation type="submission" date="2020-11" db="EMBL/GenBank/DDBJ databases">
        <title>Description of Pontivivens ytuae sp. nov. isolated from deep sea sediment of Mariana Trench.</title>
        <authorList>
            <person name="Wang Z."/>
            <person name="Sun Q.-L."/>
            <person name="Xu X.-D."/>
            <person name="Tang Y.-Z."/>
            <person name="Zhang J."/>
        </authorList>
    </citation>
    <scope>NUCLEOTIDE SEQUENCE [LARGE SCALE GENOMIC DNA]</scope>
    <source>
        <strain evidence="5 6">MT2928</strain>
    </source>
</reference>
<evidence type="ECO:0000256" key="1">
    <source>
        <dbReference type="ARBA" id="ARBA00010062"/>
    </source>
</evidence>
<dbReference type="Pfam" id="PF13458">
    <property type="entry name" value="Peripla_BP_6"/>
    <property type="match status" value="1"/>
</dbReference>
<dbReference type="InterPro" id="IPR028081">
    <property type="entry name" value="Leu-bd"/>
</dbReference>
<organism evidence="5 6">
    <name type="scientific">Pontivivens ytuae</name>
    <dbReference type="NCBI Taxonomy" id="2789856"/>
    <lineage>
        <taxon>Bacteria</taxon>
        <taxon>Pseudomonadati</taxon>
        <taxon>Pseudomonadota</taxon>
        <taxon>Alphaproteobacteria</taxon>
        <taxon>Rhodobacterales</taxon>
        <taxon>Paracoccaceae</taxon>
        <taxon>Pontivivens</taxon>
    </lineage>
</organism>
<evidence type="ECO:0000313" key="6">
    <source>
        <dbReference type="Proteomes" id="UP000594800"/>
    </source>
</evidence>
<dbReference type="PANTHER" id="PTHR47235:SF1">
    <property type="entry name" value="BLR6548 PROTEIN"/>
    <property type="match status" value="1"/>
</dbReference>
<name>A0A7S9QCF3_9RHOB</name>
<proteinExistence type="inferred from homology"/>
<dbReference type="KEGG" id="poz:I0K15_14725"/>
<evidence type="ECO:0000313" key="5">
    <source>
        <dbReference type="EMBL" id="QPH53046.1"/>
    </source>
</evidence>
<feature type="chain" id="PRO_5032943555" evidence="3">
    <location>
        <begin position="23"/>
        <end position="431"/>
    </location>
</feature>
<keyword evidence="6" id="KW-1185">Reference proteome</keyword>
<dbReference type="EMBL" id="CP064942">
    <property type="protein sequence ID" value="QPH53046.1"/>
    <property type="molecule type" value="Genomic_DNA"/>
</dbReference>
<evidence type="ECO:0000256" key="3">
    <source>
        <dbReference type="SAM" id="SignalP"/>
    </source>
</evidence>
<feature type="signal peptide" evidence="3">
    <location>
        <begin position="1"/>
        <end position="22"/>
    </location>
</feature>
<evidence type="ECO:0000256" key="2">
    <source>
        <dbReference type="ARBA" id="ARBA00022729"/>
    </source>
</evidence>
<dbReference type="AlphaFoldDB" id="A0A7S9QCF3"/>
<dbReference type="CDD" id="cd06334">
    <property type="entry name" value="PBP1_ABC_ligand_binding-like"/>
    <property type="match status" value="1"/>
</dbReference>
<dbReference type="Gene3D" id="3.40.50.2300">
    <property type="match status" value="2"/>
</dbReference>
<dbReference type="SUPFAM" id="SSF53822">
    <property type="entry name" value="Periplasmic binding protein-like I"/>
    <property type="match status" value="1"/>
</dbReference>
<gene>
    <name evidence="5" type="ORF">I0K15_14725</name>
</gene>
<comment type="similarity">
    <text evidence="1">Belongs to the leucine-binding protein family.</text>
</comment>
<protein>
    <submittedName>
        <fullName evidence="5">ABC transporter substrate-binding protein</fullName>
    </submittedName>
</protein>
<dbReference type="RefSeq" id="WP_196102257.1">
    <property type="nucleotide sequence ID" value="NZ_CP064942.1"/>
</dbReference>
<dbReference type="InterPro" id="IPR028082">
    <property type="entry name" value="Peripla_BP_I"/>
</dbReference>
<dbReference type="PANTHER" id="PTHR47235">
    <property type="entry name" value="BLR6548 PROTEIN"/>
    <property type="match status" value="1"/>
</dbReference>
<sequence length="431" mass="47551">MTKALRALVLAGLALTATPSFADLTLVGLTYRTGPYAPSGIPYSDGFADYLTLLNERDGGIGGERIELIECEFGYNTEQGLSCYDETVGQDALVYQPMSTGLTYQLIERAQRDGVVLHTMGYGLTAASDGGMYPYVFNFPAHYWDAANAQIRYIKEQNGGSLEGLRIMHMHHNSGYGREPITTLEALAEREGFELVLQPIDHPGEDQSAIWPVVEAEQPDYILLWGWGIMNRRALEGARDIGYPMEQMMGVWWSASEGDVKPLRDAADGYRAVTFHAVGDNFQIFNELNELVYFGGKARGQMNNIGEVLYNRGIAAAIYATEAIRKAQELHGVADVTPDMVRDGFENLVMNDERFQELGMEGFTPPMQITCEDHGGAGLVAVKEWNAQQRRWVQVTDYYEPDDALIEPQIATASEAFAAANGIVRTGCPNG</sequence>
<evidence type="ECO:0000259" key="4">
    <source>
        <dbReference type="Pfam" id="PF13458"/>
    </source>
</evidence>
<keyword evidence="2 3" id="KW-0732">Signal</keyword>